<dbReference type="NCBIfam" id="TIGR00052">
    <property type="entry name" value="nudix-type nucleoside diphosphatase, YffH/AdpP family"/>
    <property type="match status" value="1"/>
</dbReference>
<evidence type="ECO:0000256" key="5">
    <source>
        <dbReference type="ARBA" id="ARBA00016377"/>
    </source>
</evidence>
<evidence type="ECO:0000256" key="7">
    <source>
        <dbReference type="ARBA" id="ARBA00032162"/>
    </source>
</evidence>
<evidence type="ECO:0000313" key="11">
    <source>
        <dbReference type="Proteomes" id="UP000603940"/>
    </source>
</evidence>
<evidence type="ECO:0000313" key="10">
    <source>
        <dbReference type="EMBL" id="MBC9175795.1"/>
    </source>
</evidence>
<name>A0ABR7R237_9PROT</name>
<dbReference type="InterPro" id="IPR004385">
    <property type="entry name" value="NDP_pyrophosphatase"/>
</dbReference>
<dbReference type="SUPFAM" id="SSF55811">
    <property type="entry name" value="Nudix"/>
    <property type="match status" value="1"/>
</dbReference>
<dbReference type="Proteomes" id="UP000603940">
    <property type="component" value="Unassembled WGS sequence"/>
</dbReference>
<dbReference type="EMBL" id="JACTUZ010000004">
    <property type="protein sequence ID" value="MBC9175795.1"/>
    <property type="molecule type" value="Genomic_DNA"/>
</dbReference>
<dbReference type="Pfam" id="PF00293">
    <property type="entry name" value="NUDIX"/>
    <property type="match status" value="1"/>
</dbReference>
<accession>A0ABR7R237</accession>
<dbReference type="PANTHER" id="PTHR11839">
    <property type="entry name" value="UDP/ADP-SUGAR PYROPHOSPHATASE"/>
    <property type="match status" value="1"/>
</dbReference>
<feature type="domain" description="Nudix hydrolase" evidence="9">
    <location>
        <begin position="45"/>
        <end position="184"/>
    </location>
</feature>
<comment type="subunit">
    <text evidence="4">Homodimer.</text>
</comment>
<keyword evidence="6" id="KW-0378">Hydrolase</keyword>
<comment type="similarity">
    <text evidence="3">Belongs to the Nudix hydrolase family. NudK subfamily.</text>
</comment>
<protein>
    <recommendedName>
        <fullName evidence="5">GDP-mannose pyrophosphatase</fullName>
    </recommendedName>
    <alternativeName>
        <fullName evidence="7">GDP-mannose hydrolase</fullName>
    </alternativeName>
    <alternativeName>
        <fullName evidence="8">GDPMK</fullName>
    </alternativeName>
</protein>
<reference evidence="10 11" key="1">
    <citation type="journal article" date="2009" name="Int. J. Syst. Evol. Microbiol.">
        <title>Transfer of Teichococcus ludipueritiae and Muricoccus roseus to the genus Roseomonas, as Roseomonas ludipueritiae comb. nov. and Roseomonas rosea comb. nov., respectively, and emended description of the genus Roseomonas.</title>
        <authorList>
            <person name="Sanchez-Porro C."/>
            <person name="Gallego V."/>
            <person name="Busse H.J."/>
            <person name="Kampfer P."/>
            <person name="Ventosa A."/>
        </authorList>
    </citation>
    <scope>NUCLEOTIDE SEQUENCE [LARGE SCALE GENOMIC DNA]</scope>
    <source>
        <strain evidence="10 11">DSM 14915</strain>
    </source>
</reference>
<evidence type="ECO:0000256" key="1">
    <source>
        <dbReference type="ARBA" id="ARBA00000847"/>
    </source>
</evidence>
<evidence type="ECO:0000256" key="3">
    <source>
        <dbReference type="ARBA" id="ARBA00007275"/>
    </source>
</evidence>
<proteinExistence type="inferred from homology"/>
<dbReference type="Gene3D" id="3.90.79.10">
    <property type="entry name" value="Nucleoside Triphosphate Pyrophosphohydrolase"/>
    <property type="match status" value="1"/>
</dbReference>
<gene>
    <name evidence="10" type="ORF">IBL25_02395</name>
</gene>
<dbReference type="PROSITE" id="PS51462">
    <property type="entry name" value="NUDIX"/>
    <property type="match status" value="1"/>
</dbReference>
<comment type="catalytic activity">
    <reaction evidence="1">
        <text>GDP-alpha-D-mannose + H2O = alpha-D-mannose 1-phosphate + GMP + 2 H(+)</text>
        <dbReference type="Rhea" id="RHEA:27978"/>
        <dbReference type="ChEBI" id="CHEBI:15377"/>
        <dbReference type="ChEBI" id="CHEBI:15378"/>
        <dbReference type="ChEBI" id="CHEBI:57527"/>
        <dbReference type="ChEBI" id="CHEBI:58115"/>
        <dbReference type="ChEBI" id="CHEBI:58409"/>
    </reaction>
</comment>
<evidence type="ECO:0000256" key="2">
    <source>
        <dbReference type="ARBA" id="ARBA00001946"/>
    </source>
</evidence>
<evidence type="ECO:0000256" key="8">
    <source>
        <dbReference type="ARBA" id="ARBA00032272"/>
    </source>
</evidence>
<evidence type="ECO:0000259" key="9">
    <source>
        <dbReference type="PROSITE" id="PS51462"/>
    </source>
</evidence>
<comment type="caution">
    <text evidence="10">The sequence shown here is derived from an EMBL/GenBank/DDBJ whole genome shotgun (WGS) entry which is preliminary data.</text>
</comment>
<keyword evidence="11" id="KW-1185">Reference proteome</keyword>
<dbReference type="PANTHER" id="PTHR11839:SF18">
    <property type="entry name" value="NUDIX HYDROLASE DOMAIN-CONTAINING PROTEIN"/>
    <property type="match status" value="1"/>
</dbReference>
<dbReference type="InterPro" id="IPR015797">
    <property type="entry name" value="NUDIX_hydrolase-like_dom_sf"/>
</dbReference>
<sequence>MEEKGGIRIQSREVLSENWFRLEKVTFDQRRADGSEQRLQREVYHNGPGAAVLPVDAERGTVLLVRQLRIPALVNGDGLMLIEACAGMVEKGDDPARTVLQEAEQEMGCRLQGLRKVLELYTSPGASAEKLHLFLARYTQDDRTGQGGGLAGEGEQIEVLEMPLGQAWAMVESGEIIDAKTVILLQHARLAGGGF</sequence>
<evidence type="ECO:0000256" key="4">
    <source>
        <dbReference type="ARBA" id="ARBA00011738"/>
    </source>
</evidence>
<organism evidence="10 11">
    <name type="scientific">Pseudoroseomonas ludipueritiae</name>
    <dbReference type="NCBI Taxonomy" id="198093"/>
    <lineage>
        <taxon>Bacteria</taxon>
        <taxon>Pseudomonadati</taxon>
        <taxon>Pseudomonadota</taxon>
        <taxon>Alphaproteobacteria</taxon>
        <taxon>Acetobacterales</taxon>
        <taxon>Acetobacteraceae</taxon>
        <taxon>Pseudoroseomonas</taxon>
    </lineage>
</organism>
<evidence type="ECO:0000256" key="6">
    <source>
        <dbReference type="ARBA" id="ARBA00022801"/>
    </source>
</evidence>
<dbReference type="InterPro" id="IPR000086">
    <property type="entry name" value="NUDIX_hydrolase_dom"/>
</dbReference>
<comment type="cofactor">
    <cofactor evidence="2">
        <name>Mg(2+)</name>
        <dbReference type="ChEBI" id="CHEBI:18420"/>
    </cofactor>
</comment>
<dbReference type="CDD" id="cd24157">
    <property type="entry name" value="NUDIX_GDPMK"/>
    <property type="match status" value="1"/>
</dbReference>